<dbReference type="PANTHER" id="PTHR33511">
    <property type="entry name" value="OS06G0632400 PROTEIN"/>
    <property type="match status" value="1"/>
</dbReference>
<organism evidence="1 2">
    <name type="scientific">Punica granatum</name>
    <name type="common">Pomegranate</name>
    <dbReference type="NCBI Taxonomy" id="22663"/>
    <lineage>
        <taxon>Eukaryota</taxon>
        <taxon>Viridiplantae</taxon>
        <taxon>Streptophyta</taxon>
        <taxon>Embryophyta</taxon>
        <taxon>Tracheophyta</taxon>
        <taxon>Spermatophyta</taxon>
        <taxon>Magnoliopsida</taxon>
        <taxon>eudicotyledons</taxon>
        <taxon>Gunneridae</taxon>
        <taxon>Pentapetalae</taxon>
        <taxon>rosids</taxon>
        <taxon>malvids</taxon>
        <taxon>Myrtales</taxon>
        <taxon>Lythraceae</taxon>
        <taxon>Punica</taxon>
    </lineage>
</organism>
<name>A0A218W408_PUNGR</name>
<reference evidence="2" key="1">
    <citation type="journal article" date="2017" name="Plant J.">
        <title>The pomegranate (Punica granatum L.) genome and the genomics of punicalagin biosynthesis.</title>
        <authorList>
            <person name="Qin G."/>
            <person name="Xu C."/>
            <person name="Ming R."/>
            <person name="Tang H."/>
            <person name="Guyot R."/>
            <person name="Kramer E.M."/>
            <person name="Hu Y."/>
            <person name="Yi X."/>
            <person name="Qi Y."/>
            <person name="Xu X."/>
            <person name="Gao Z."/>
            <person name="Pan H."/>
            <person name="Jian J."/>
            <person name="Tian Y."/>
            <person name="Yue Z."/>
            <person name="Xu Y."/>
        </authorList>
    </citation>
    <scope>NUCLEOTIDE SEQUENCE [LARGE SCALE GENOMIC DNA]</scope>
    <source>
        <strain evidence="2">cv. Dabenzi</strain>
    </source>
</reference>
<protein>
    <submittedName>
        <fullName evidence="1">Uncharacterized protein</fullName>
    </submittedName>
</protein>
<accession>A0A218W408</accession>
<evidence type="ECO:0000313" key="2">
    <source>
        <dbReference type="Proteomes" id="UP000197138"/>
    </source>
</evidence>
<evidence type="ECO:0000313" key="1">
    <source>
        <dbReference type="EMBL" id="OWM67366.1"/>
    </source>
</evidence>
<dbReference type="Proteomes" id="UP000197138">
    <property type="component" value="Unassembled WGS sequence"/>
</dbReference>
<dbReference type="AlphaFoldDB" id="A0A218W408"/>
<comment type="caution">
    <text evidence="1">The sequence shown here is derived from an EMBL/GenBank/DDBJ whole genome shotgun (WGS) entry which is preliminary data.</text>
</comment>
<gene>
    <name evidence="1" type="ORF">CDL15_Pgr000818</name>
</gene>
<sequence>MGGGGRKQGKEKKCSCFSFLNMFRGCWRSYDSIYDWSEEDDGAVNRGRARLVGEDEFRWVIEPRINQKATDFIKKFHETQEP</sequence>
<dbReference type="EMBL" id="MTKT01005400">
    <property type="protein sequence ID" value="OWM67366.1"/>
    <property type="molecule type" value="Genomic_DNA"/>
</dbReference>
<proteinExistence type="predicted"/>